<evidence type="ECO:0000313" key="3">
    <source>
        <dbReference type="EMBL" id="KAG2312905.1"/>
    </source>
</evidence>
<proteinExistence type="predicted"/>
<feature type="region of interest" description="Disordered" evidence="1">
    <location>
        <begin position="63"/>
        <end position="125"/>
    </location>
</feature>
<dbReference type="InterPro" id="IPR038821">
    <property type="entry name" value="CLE45-like"/>
</dbReference>
<dbReference type="PANTHER" id="PTHR36726">
    <property type="entry name" value="CLAVATA3/ESR (CLE)-RELATED PROTEIN 45"/>
    <property type="match status" value="1"/>
</dbReference>
<evidence type="ECO:0008006" key="5">
    <source>
        <dbReference type="Google" id="ProtNLM"/>
    </source>
</evidence>
<keyword evidence="4" id="KW-1185">Reference proteome</keyword>
<dbReference type="OrthoDB" id="683168at2759"/>
<evidence type="ECO:0000256" key="1">
    <source>
        <dbReference type="SAM" id="MobiDB-lite"/>
    </source>
</evidence>
<keyword evidence="2" id="KW-0732">Signal</keyword>
<sequence>MLGYSTRMMVCLLVCIGSLSDNRYKVSALRNKEFSLRQIQGEEAGVVEPGEIAKLRSIDIHSRHNREGQGKLSGNRRILEEVNKNKVHPEMTLAQKDQIKDSFQTSKRRVRRGSDPIHNKSQPLS</sequence>
<dbReference type="AlphaFoldDB" id="A0A8X7VK90"/>
<feature type="signal peptide" evidence="2">
    <location>
        <begin position="1"/>
        <end position="20"/>
    </location>
</feature>
<reference evidence="3 4" key="1">
    <citation type="submission" date="2020-02" db="EMBL/GenBank/DDBJ databases">
        <authorList>
            <person name="Ma Q."/>
            <person name="Huang Y."/>
            <person name="Song X."/>
            <person name="Pei D."/>
        </authorList>
    </citation>
    <scope>NUCLEOTIDE SEQUENCE [LARGE SCALE GENOMIC DNA]</scope>
    <source>
        <strain evidence="3">Sxm20200214</strain>
        <tissue evidence="3">Leaf</tissue>
    </source>
</reference>
<protein>
    <recommendedName>
        <fullName evidence="5">CLAVATA3/ESR (CLE)-related protein 45</fullName>
    </recommendedName>
</protein>
<dbReference type="Proteomes" id="UP000886595">
    <property type="component" value="Unassembled WGS sequence"/>
</dbReference>
<evidence type="ECO:0000256" key="2">
    <source>
        <dbReference type="SAM" id="SignalP"/>
    </source>
</evidence>
<gene>
    <name evidence="3" type="ORF">Bca52824_024462</name>
</gene>
<evidence type="ECO:0000313" key="4">
    <source>
        <dbReference type="Proteomes" id="UP000886595"/>
    </source>
</evidence>
<name>A0A8X7VK90_BRACI</name>
<feature type="chain" id="PRO_5036488378" description="CLAVATA3/ESR (CLE)-related protein 45" evidence="2">
    <location>
        <begin position="21"/>
        <end position="125"/>
    </location>
</feature>
<accession>A0A8X7VK90</accession>
<feature type="compositionally biased region" description="Basic and acidic residues" evidence="1">
    <location>
        <begin position="77"/>
        <end position="89"/>
    </location>
</feature>
<organism evidence="3 4">
    <name type="scientific">Brassica carinata</name>
    <name type="common">Ethiopian mustard</name>
    <name type="synonym">Abyssinian cabbage</name>
    <dbReference type="NCBI Taxonomy" id="52824"/>
    <lineage>
        <taxon>Eukaryota</taxon>
        <taxon>Viridiplantae</taxon>
        <taxon>Streptophyta</taxon>
        <taxon>Embryophyta</taxon>
        <taxon>Tracheophyta</taxon>
        <taxon>Spermatophyta</taxon>
        <taxon>Magnoliopsida</taxon>
        <taxon>eudicotyledons</taxon>
        <taxon>Gunneridae</taxon>
        <taxon>Pentapetalae</taxon>
        <taxon>rosids</taxon>
        <taxon>malvids</taxon>
        <taxon>Brassicales</taxon>
        <taxon>Brassicaceae</taxon>
        <taxon>Brassiceae</taxon>
        <taxon>Brassica</taxon>
    </lineage>
</organism>
<comment type="caution">
    <text evidence="3">The sequence shown here is derived from an EMBL/GenBank/DDBJ whole genome shotgun (WGS) entry which is preliminary data.</text>
</comment>
<dbReference type="EMBL" id="JAAMPC010000005">
    <property type="protein sequence ID" value="KAG2312905.1"/>
    <property type="molecule type" value="Genomic_DNA"/>
</dbReference>
<dbReference type="PANTHER" id="PTHR36726:SF4">
    <property type="entry name" value="CLAVATA3_ESR (CLE)-RELATED PROTEIN 45"/>
    <property type="match status" value="1"/>
</dbReference>